<comment type="function">
    <text evidence="11">Ligand for members of the frizzled family of seven transmembrane receptors.</text>
</comment>
<dbReference type="Proteomes" id="UP000230750">
    <property type="component" value="Unassembled WGS sequence"/>
</dbReference>
<proteinExistence type="inferred from homology"/>
<dbReference type="GO" id="GO:0010557">
    <property type="term" value="P:positive regulation of macromolecule biosynthetic process"/>
    <property type="evidence" value="ECO:0007669"/>
    <property type="project" value="UniProtKB-ARBA"/>
</dbReference>
<dbReference type="STRING" id="307972.A0A2G8LR23"/>
<dbReference type="InterPro" id="IPR043158">
    <property type="entry name" value="Wnt_C"/>
</dbReference>
<evidence type="ECO:0000313" key="13">
    <source>
        <dbReference type="Proteomes" id="UP000230750"/>
    </source>
</evidence>
<dbReference type="GO" id="GO:0005109">
    <property type="term" value="F:frizzled binding"/>
    <property type="evidence" value="ECO:0007669"/>
    <property type="project" value="TreeGrafter"/>
</dbReference>
<evidence type="ECO:0000256" key="8">
    <source>
        <dbReference type="ARBA" id="ARBA00023157"/>
    </source>
</evidence>
<reference evidence="12 13" key="1">
    <citation type="journal article" date="2017" name="PLoS Biol.">
        <title>The sea cucumber genome provides insights into morphological evolution and visceral regeneration.</title>
        <authorList>
            <person name="Zhang X."/>
            <person name="Sun L."/>
            <person name="Yuan J."/>
            <person name="Sun Y."/>
            <person name="Gao Y."/>
            <person name="Zhang L."/>
            <person name="Li S."/>
            <person name="Dai H."/>
            <person name="Hamel J.F."/>
            <person name="Liu C."/>
            <person name="Yu Y."/>
            <person name="Liu S."/>
            <person name="Lin W."/>
            <person name="Guo K."/>
            <person name="Jin S."/>
            <person name="Xu P."/>
            <person name="Storey K.B."/>
            <person name="Huan P."/>
            <person name="Zhang T."/>
            <person name="Zhou Y."/>
            <person name="Zhang J."/>
            <person name="Lin C."/>
            <person name="Li X."/>
            <person name="Xing L."/>
            <person name="Huo D."/>
            <person name="Sun M."/>
            <person name="Wang L."/>
            <person name="Mercier A."/>
            <person name="Li F."/>
            <person name="Yang H."/>
            <person name="Xiang J."/>
        </authorList>
    </citation>
    <scope>NUCLEOTIDE SEQUENCE [LARGE SCALE GENOMIC DNA]</scope>
    <source>
        <strain evidence="12">Shaxun</strain>
        <tissue evidence="12">Muscle</tissue>
    </source>
</reference>
<evidence type="ECO:0000256" key="9">
    <source>
        <dbReference type="ARBA" id="ARBA00023180"/>
    </source>
</evidence>
<accession>A0A2G8LR23</accession>
<dbReference type="PROSITE" id="PS00246">
    <property type="entry name" value="WNT1"/>
    <property type="match status" value="1"/>
</dbReference>
<evidence type="ECO:0000256" key="6">
    <source>
        <dbReference type="ARBA" id="ARBA00022687"/>
    </source>
</evidence>
<dbReference type="PANTHER" id="PTHR12027">
    <property type="entry name" value="WNT RELATED"/>
    <property type="match status" value="1"/>
</dbReference>
<evidence type="ECO:0000256" key="10">
    <source>
        <dbReference type="ARBA" id="ARBA00023288"/>
    </source>
</evidence>
<evidence type="ECO:0000256" key="3">
    <source>
        <dbReference type="ARBA" id="ARBA00022473"/>
    </source>
</evidence>
<evidence type="ECO:0000256" key="4">
    <source>
        <dbReference type="ARBA" id="ARBA00022525"/>
    </source>
</evidence>
<comment type="caution">
    <text evidence="12">The sequence shown here is derived from an EMBL/GenBank/DDBJ whole genome shotgun (WGS) entry which is preliminary data.</text>
</comment>
<comment type="similarity">
    <text evidence="2 11">Belongs to the Wnt family.</text>
</comment>
<dbReference type="Gene3D" id="3.30.2460.20">
    <property type="match status" value="1"/>
</dbReference>
<evidence type="ECO:0000256" key="7">
    <source>
        <dbReference type="ARBA" id="ARBA00022729"/>
    </source>
</evidence>
<dbReference type="AlphaFoldDB" id="A0A2G8LR23"/>
<dbReference type="GO" id="GO:0005125">
    <property type="term" value="F:cytokine activity"/>
    <property type="evidence" value="ECO:0007669"/>
    <property type="project" value="TreeGrafter"/>
</dbReference>
<dbReference type="GO" id="GO:0045165">
    <property type="term" value="P:cell fate commitment"/>
    <property type="evidence" value="ECO:0007669"/>
    <property type="project" value="TreeGrafter"/>
</dbReference>
<dbReference type="SMART" id="SM00097">
    <property type="entry name" value="WNT1"/>
    <property type="match status" value="1"/>
</dbReference>
<keyword evidence="9" id="KW-0325">Glycoprotein</keyword>
<sequence>MGTGYTANLEPADMECTSIPGLRNEKVLRFCQSNIEMMPSVAEGARIGIFECQVQFEGRRWNCSTIDGDESVFGNVLNIGSRETAFVNSILAAGLVHSISRSCARGDHLSCGCDRRHKGPQLGSDMEIIPNDTWHWGGCSEDVRYGVRFSRDFLIPQDLTYRARGQMNRHNNEAGRQVVLNNMELKCKCHGISGSCELKTCWWQMASFRKLGNILKVKYDSAAEMAVKVMREHRANKEVLEPRYSHFKDPTLDDLIYFERSPDYCQYNPSVGSLGTVGRECNLTSHGIDGCELLCCGRGHNTQTVIRDDRCDCRFVWCCDVVCRKCQISYELYTCK</sequence>
<dbReference type="OrthoDB" id="5945655at2759"/>
<dbReference type="InterPro" id="IPR005817">
    <property type="entry name" value="Wnt"/>
</dbReference>
<keyword evidence="7" id="KW-0732">Signal</keyword>
<name>A0A2G8LR23_STIJA</name>
<dbReference type="GO" id="GO:0010468">
    <property type="term" value="P:regulation of gene expression"/>
    <property type="evidence" value="ECO:0007669"/>
    <property type="project" value="UniProtKB-ARBA"/>
</dbReference>
<keyword evidence="3 11" id="KW-0217">Developmental protein</keyword>
<keyword evidence="5" id="KW-0272">Extracellular matrix</keyword>
<dbReference type="GO" id="GO:0060070">
    <property type="term" value="P:canonical Wnt signaling pathway"/>
    <property type="evidence" value="ECO:0007669"/>
    <property type="project" value="UniProtKB-ARBA"/>
</dbReference>
<dbReference type="GO" id="GO:0005615">
    <property type="term" value="C:extracellular space"/>
    <property type="evidence" value="ECO:0007669"/>
    <property type="project" value="TreeGrafter"/>
</dbReference>
<dbReference type="FunFam" id="3.30.2460.20:FF:000001">
    <property type="entry name" value="Wnt homolog"/>
    <property type="match status" value="1"/>
</dbReference>
<dbReference type="PANTHER" id="PTHR12027:SF100">
    <property type="entry name" value="PROTEIN WNT"/>
    <property type="match status" value="1"/>
</dbReference>
<keyword evidence="13" id="KW-1185">Reference proteome</keyword>
<organism evidence="12 13">
    <name type="scientific">Stichopus japonicus</name>
    <name type="common">Sea cucumber</name>
    <dbReference type="NCBI Taxonomy" id="307972"/>
    <lineage>
        <taxon>Eukaryota</taxon>
        <taxon>Metazoa</taxon>
        <taxon>Echinodermata</taxon>
        <taxon>Eleutherozoa</taxon>
        <taxon>Echinozoa</taxon>
        <taxon>Holothuroidea</taxon>
        <taxon>Aspidochirotacea</taxon>
        <taxon>Aspidochirotida</taxon>
        <taxon>Stichopodidae</taxon>
        <taxon>Apostichopus</taxon>
    </lineage>
</organism>
<dbReference type="GO" id="GO:0048513">
    <property type="term" value="P:animal organ development"/>
    <property type="evidence" value="ECO:0007669"/>
    <property type="project" value="UniProtKB-ARBA"/>
</dbReference>
<evidence type="ECO:0000313" key="12">
    <source>
        <dbReference type="EMBL" id="PIK62708.1"/>
    </source>
</evidence>
<keyword evidence="4" id="KW-0964">Secreted</keyword>
<dbReference type="PRINTS" id="PR01349">
    <property type="entry name" value="WNTPROTEIN"/>
</dbReference>
<dbReference type="InterPro" id="IPR018161">
    <property type="entry name" value="Wnt_CS"/>
</dbReference>
<keyword evidence="8" id="KW-1015">Disulfide bond</keyword>
<dbReference type="Pfam" id="PF00110">
    <property type="entry name" value="wnt"/>
    <property type="match status" value="1"/>
</dbReference>
<evidence type="ECO:0000256" key="5">
    <source>
        <dbReference type="ARBA" id="ARBA00022530"/>
    </source>
</evidence>
<keyword evidence="10" id="KW-0449">Lipoprotein</keyword>
<evidence type="ECO:0000256" key="11">
    <source>
        <dbReference type="RuleBase" id="RU003500"/>
    </source>
</evidence>
<protein>
    <recommendedName>
        <fullName evidence="11">Protein Wnt</fullName>
    </recommendedName>
</protein>
<evidence type="ECO:0000256" key="2">
    <source>
        <dbReference type="ARBA" id="ARBA00005683"/>
    </source>
</evidence>
<dbReference type="CDD" id="cd19335">
    <property type="entry name" value="Wnt_Wnt3_Wnt3a"/>
    <property type="match status" value="1"/>
</dbReference>
<dbReference type="EMBL" id="MRZV01000007">
    <property type="protein sequence ID" value="PIK62708.1"/>
    <property type="molecule type" value="Genomic_DNA"/>
</dbReference>
<dbReference type="GO" id="GO:0030182">
    <property type="term" value="P:neuron differentiation"/>
    <property type="evidence" value="ECO:0007669"/>
    <property type="project" value="TreeGrafter"/>
</dbReference>
<keyword evidence="6 11" id="KW-0879">Wnt signaling pathway</keyword>
<gene>
    <name evidence="12" type="ORF">BSL78_00403</name>
</gene>
<dbReference type="InterPro" id="IPR009141">
    <property type="entry name" value="Wnt3"/>
</dbReference>
<evidence type="ECO:0000256" key="1">
    <source>
        <dbReference type="ARBA" id="ARBA00004498"/>
    </source>
</evidence>
<comment type="subcellular location">
    <subcellularLocation>
        <location evidence="1 11">Secreted</location>
        <location evidence="1 11">Extracellular space</location>
        <location evidence="1 11">Extracellular matrix</location>
    </subcellularLocation>
</comment>